<dbReference type="GO" id="GO:0008999">
    <property type="term" value="F:protein-N-terminal-alanine acetyltransferase activity"/>
    <property type="evidence" value="ECO:0007669"/>
    <property type="project" value="TreeGrafter"/>
</dbReference>
<dbReference type="EMBL" id="VCIW01000002">
    <property type="protein sequence ID" value="TLS53302.1"/>
    <property type="molecule type" value="Genomic_DNA"/>
</dbReference>
<dbReference type="SUPFAM" id="SSF55729">
    <property type="entry name" value="Acyl-CoA N-acyltransferases (Nat)"/>
    <property type="match status" value="1"/>
</dbReference>
<accession>A0A5R9GA30</accession>
<keyword evidence="2" id="KW-0808">Transferase</keyword>
<dbReference type="AlphaFoldDB" id="A0A5R9GA30"/>
<dbReference type="PANTHER" id="PTHR43792:SF9">
    <property type="entry name" value="RIBOSOMAL-PROTEIN-ALANINE ACETYLTRANSFERASE"/>
    <property type="match status" value="1"/>
</dbReference>
<proteinExistence type="predicted"/>
<evidence type="ECO:0000259" key="1">
    <source>
        <dbReference type="PROSITE" id="PS51186"/>
    </source>
</evidence>
<dbReference type="InterPro" id="IPR016181">
    <property type="entry name" value="Acyl_CoA_acyltransferase"/>
</dbReference>
<evidence type="ECO:0000313" key="3">
    <source>
        <dbReference type="Proteomes" id="UP000309676"/>
    </source>
</evidence>
<dbReference type="RefSeq" id="WP_138192469.1">
    <property type="nucleotide sequence ID" value="NZ_VCIW01000002.1"/>
</dbReference>
<evidence type="ECO:0000313" key="2">
    <source>
        <dbReference type="EMBL" id="TLS53302.1"/>
    </source>
</evidence>
<dbReference type="InterPro" id="IPR000182">
    <property type="entry name" value="GNAT_dom"/>
</dbReference>
<gene>
    <name evidence="2" type="ORF">FE782_03225</name>
</gene>
<keyword evidence="3" id="KW-1185">Reference proteome</keyword>
<dbReference type="Proteomes" id="UP000309676">
    <property type="component" value="Unassembled WGS sequence"/>
</dbReference>
<comment type="caution">
    <text evidence="2">The sequence shown here is derived from an EMBL/GenBank/DDBJ whole genome shotgun (WGS) entry which is preliminary data.</text>
</comment>
<dbReference type="PROSITE" id="PS51186">
    <property type="entry name" value="GNAT"/>
    <property type="match status" value="1"/>
</dbReference>
<name>A0A5R9GA30_9BACL</name>
<dbReference type="Pfam" id="PF13302">
    <property type="entry name" value="Acetyltransf_3"/>
    <property type="match status" value="1"/>
</dbReference>
<dbReference type="OrthoDB" id="9785602at2"/>
<dbReference type="PANTHER" id="PTHR43792">
    <property type="entry name" value="GNAT FAMILY, PUTATIVE (AFU_ORTHOLOGUE AFUA_3G00765)-RELATED-RELATED"/>
    <property type="match status" value="1"/>
</dbReference>
<protein>
    <submittedName>
        <fullName evidence="2">GNAT family N-acetyltransferase</fullName>
    </submittedName>
</protein>
<reference evidence="2 3" key="1">
    <citation type="submission" date="2019-05" db="EMBL/GenBank/DDBJ databases">
        <authorList>
            <person name="Narsing Rao M.P."/>
            <person name="Li W.J."/>
        </authorList>
    </citation>
    <scope>NUCLEOTIDE SEQUENCE [LARGE SCALE GENOMIC DNA]</scope>
    <source>
        <strain evidence="2 3">SYSU_K30003</strain>
    </source>
</reference>
<dbReference type="InterPro" id="IPR051531">
    <property type="entry name" value="N-acetyltransferase"/>
</dbReference>
<sequence>MVVFEFPELETERLRLRKMTVADAEAVFELFSDADVTKDMGIAPFSDVRQAVELIDFMNDLFRERKAFRWGIIKKDDNAVIGTCGFNGWEMNRGARGEIAYDLGKPYWRRGFMTEALRTVIPFGFETMGFYRIEAFTNVDAFPSMKLLRRLGFREDGLLRGYALSRGKYVDQRCFSLLRDEWIV</sequence>
<dbReference type="GO" id="GO:0005737">
    <property type="term" value="C:cytoplasm"/>
    <property type="evidence" value="ECO:0007669"/>
    <property type="project" value="TreeGrafter"/>
</dbReference>
<feature type="domain" description="N-acetyltransferase" evidence="1">
    <location>
        <begin position="14"/>
        <end position="171"/>
    </location>
</feature>
<organism evidence="2 3">
    <name type="scientific">Paenibacillus antri</name>
    <dbReference type="NCBI Taxonomy" id="2582848"/>
    <lineage>
        <taxon>Bacteria</taxon>
        <taxon>Bacillati</taxon>
        <taxon>Bacillota</taxon>
        <taxon>Bacilli</taxon>
        <taxon>Bacillales</taxon>
        <taxon>Paenibacillaceae</taxon>
        <taxon>Paenibacillus</taxon>
    </lineage>
</organism>
<dbReference type="Gene3D" id="3.40.630.30">
    <property type="match status" value="1"/>
</dbReference>